<comment type="caution">
    <text evidence="7">The sequence shown here is derived from an EMBL/GenBank/DDBJ whole genome shotgun (WGS) entry which is preliminary data.</text>
</comment>
<evidence type="ECO:0000256" key="4">
    <source>
        <dbReference type="ARBA" id="ARBA00048460"/>
    </source>
</evidence>
<sequence length="252" mass="28594">MRFHWLKSEKESMRLEQAGITKSVLDSAIAAFTLEIIAKHGEPAPRLCNKDPLTIKMGTYVIDLFPNAKFIFMVRDGRATAHSIISRKVTITGFDLTSYRQCMKKWNSAVEAMNNQCRELGSNKCLRVPYEQLVLHPKEWMEKVLKFLDIPWNDSPVNLEALTKWVGNIPEEVVRDMADIAPMLSVLGYDPYANPPNYGKPDEHVAHNTKEIQKNKVVWDKKAKEMFSVGWDNGDGDAALDKEPSDSPNNTT</sequence>
<organism evidence="7 8">
    <name type="scientific">Rhamnusium bicolor</name>
    <dbReference type="NCBI Taxonomy" id="1586634"/>
    <lineage>
        <taxon>Eukaryota</taxon>
        <taxon>Metazoa</taxon>
        <taxon>Ecdysozoa</taxon>
        <taxon>Arthropoda</taxon>
        <taxon>Hexapoda</taxon>
        <taxon>Insecta</taxon>
        <taxon>Pterygota</taxon>
        <taxon>Neoptera</taxon>
        <taxon>Endopterygota</taxon>
        <taxon>Coleoptera</taxon>
        <taxon>Polyphaga</taxon>
        <taxon>Cucujiformia</taxon>
        <taxon>Chrysomeloidea</taxon>
        <taxon>Cerambycidae</taxon>
        <taxon>Lepturinae</taxon>
        <taxon>Rhagiini</taxon>
        <taxon>Rhamnusium</taxon>
    </lineage>
</organism>
<accession>A0AAV8ZKY9</accession>
<dbReference type="Pfam" id="PF13469">
    <property type="entry name" value="Sulfotransfer_3"/>
    <property type="match status" value="1"/>
</dbReference>
<name>A0AAV8ZKY9_9CUCU</name>
<evidence type="ECO:0000313" key="8">
    <source>
        <dbReference type="Proteomes" id="UP001162156"/>
    </source>
</evidence>
<dbReference type="InterPro" id="IPR027417">
    <property type="entry name" value="P-loop_NTPase"/>
</dbReference>
<dbReference type="Gene3D" id="3.40.50.300">
    <property type="entry name" value="P-loop containing nucleotide triphosphate hydrolases"/>
    <property type="match status" value="1"/>
</dbReference>
<comment type="function">
    <text evidence="5">Catalyzes the O-sulfation of tyrosine residues within acidic motifs of polypeptides, using 3'-phosphoadenylyl sulfate (PAPS) as cosubstrate.</text>
</comment>
<dbReference type="InterPro" id="IPR026634">
    <property type="entry name" value="TPST-like"/>
</dbReference>
<dbReference type="PANTHER" id="PTHR12788">
    <property type="entry name" value="PROTEIN-TYROSINE SULFOTRANSFERASE 2"/>
    <property type="match status" value="1"/>
</dbReference>
<evidence type="ECO:0000256" key="3">
    <source>
        <dbReference type="ARBA" id="ARBA00022679"/>
    </source>
</evidence>
<keyword evidence="3 5" id="KW-0808">Transferase</keyword>
<dbReference type="Proteomes" id="UP001162156">
    <property type="component" value="Unassembled WGS sequence"/>
</dbReference>
<reference evidence="7" key="1">
    <citation type="journal article" date="2023" name="Insect Mol. Biol.">
        <title>Genome sequencing provides insights into the evolution of gene families encoding plant cell wall-degrading enzymes in longhorned beetles.</title>
        <authorList>
            <person name="Shin N.R."/>
            <person name="Okamura Y."/>
            <person name="Kirsch R."/>
            <person name="Pauchet Y."/>
        </authorList>
    </citation>
    <scope>NUCLEOTIDE SEQUENCE</scope>
    <source>
        <strain evidence="7">RBIC_L_NR</strain>
    </source>
</reference>
<dbReference type="EC" id="2.8.2.20" evidence="2 5"/>
<protein>
    <recommendedName>
        <fullName evidence="2 5">Protein-tyrosine sulfotransferase</fullName>
        <ecNumber evidence="2 5">2.8.2.20</ecNumber>
    </recommendedName>
</protein>
<evidence type="ECO:0000313" key="7">
    <source>
        <dbReference type="EMBL" id="KAJ8964544.1"/>
    </source>
</evidence>
<dbReference type="SUPFAM" id="SSF52540">
    <property type="entry name" value="P-loop containing nucleoside triphosphate hydrolases"/>
    <property type="match status" value="1"/>
</dbReference>
<dbReference type="PANTHER" id="PTHR12788:SF10">
    <property type="entry name" value="PROTEIN-TYROSINE SULFOTRANSFERASE"/>
    <property type="match status" value="1"/>
</dbReference>
<proteinExistence type="inferred from homology"/>
<feature type="region of interest" description="Disordered" evidence="6">
    <location>
        <begin position="230"/>
        <end position="252"/>
    </location>
</feature>
<comment type="catalytic activity">
    <reaction evidence="4 5">
        <text>L-tyrosyl-[protein] + 3'-phosphoadenylyl sulfate = O-sulfo-L-tyrosine-[protein] + adenosine 3',5'-bisphosphate + H(+)</text>
        <dbReference type="Rhea" id="RHEA:16801"/>
        <dbReference type="Rhea" id="RHEA-COMP:10136"/>
        <dbReference type="Rhea" id="RHEA-COMP:11688"/>
        <dbReference type="ChEBI" id="CHEBI:15378"/>
        <dbReference type="ChEBI" id="CHEBI:46858"/>
        <dbReference type="ChEBI" id="CHEBI:58339"/>
        <dbReference type="ChEBI" id="CHEBI:58343"/>
        <dbReference type="ChEBI" id="CHEBI:65286"/>
        <dbReference type="EC" id="2.8.2.20"/>
    </reaction>
</comment>
<dbReference type="EMBL" id="JANEYF010001344">
    <property type="protein sequence ID" value="KAJ8964544.1"/>
    <property type="molecule type" value="Genomic_DNA"/>
</dbReference>
<keyword evidence="8" id="KW-1185">Reference proteome</keyword>
<dbReference type="GO" id="GO:0008476">
    <property type="term" value="F:protein-tyrosine sulfotransferase activity"/>
    <property type="evidence" value="ECO:0007669"/>
    <property type="project" value="UniProtKB-EC"/>
</dbReference>
<evidence type="ECO:0000256" key="6">
    <source>
        <dbReference type="SAM" id="MobiDB-lite"/>
    </source>
</evidence>
<evidence type="ECO:0000256" key="2">
    <source>
        <dbReference type="ARBA" id="ARBA00013262"/>
    </source>
</evidence>
<dbReference type="AlphaFoldDB" id="A0AAV8ZKY9"/>
<comment type="similarity">
    <text evidence="1 5">Belongs to the protein sulfotransferase family.</text>
</comment>
<dbReference type="GO" id="GO:0005794">
    <property type="term" value="C:Golgi apparatus"/>
    <property type="evidence" value="ECO:0007669"/>
    <property type="project" value="TreeGrafter"/>
</dbReference>
<gene>
    <name evidence="7" type="ORF">NQ314_004841</name>
</gene>
<evidence type="ECO:0000256" key="5">
    <source>
        <dbReference type="RuleBase" id="RU365018"/>
    </source>
</evidence>
<evidence type="ECO:0000256" key="1">
    <source>
        <dbReference type="ARBA" id="ARBA00009988"/>
    </source>
</evidence>